<feature type="active site" description="Proton donor/acceptor" evidence="1">
    <location>
        <position position="85"/>
    </location>
</feature>
<dbReference type="Proteomes" id="UP000515511">
    <property type="component" value="Chromosome"/>
</dbReference>
<dbReference type="InterPro" id="IPR029033">
    <property type="entry name" value="His_PPase_superfam"/>
</dbReference>
<organism evidence="3 4">
    <name type="scientific">Leifsonia shinshuensis</name>
    <dbReference type="NCBI Taxonomy" id="150026"/>
    <lineage>
        <taxon>Bacteria</taxon>
        <taxon>Bacillati</taxon>
        <taxon>Actinomycetota</taxon>
        <taxon>Actinomycetes</taxon>
        <taxon>Micrococcales</taxon>
        <taxon>Microbacteriaceae</taxon>
        <taxon>Leifsonia</taxon>
    </lineage>
</organism>
<feature type="binding site" evidence="2">
    <location>
        <position position="63"/>
    </location>
    <ligand>
        <name>substrate</name>
    </ligand>
</feature>
<dbReference type="SMART" id="SM00855">
    <property type="entry name" value="PGAM"/>
    <property type="match status" value="1"/>
</dbReference>
<evidence type="ECO:0000313" key="4">
    <source>
        <dbReference type="Proteomes" id="UP000515511"/>
    </source>
</evidence>
<sequence>MTSPTPGRVYLIRHGQTPWTITGQHTSVTDIPLTPAGEDEAKAIGVALAHVTFELVLVSPRQRTQRTAELAGLSQQAVIEPNIVEWDYGGFEGLTTAEILQARGDGWDLWIDGVVGGATPGEHAADVYARARAVLTEVKNIVRDGGNVALVAHGHFLRSLGAAWVDLPVIDGRKLALHTGTVSILGYEHGHPVIISWNIPATGYSSCDDSVNGNAQP</sequence>
<name>A0A7G6YEA1_9MICO</name>
<feature type="active site" description="Tele-phosphohistidine intermediate" evidence="1">
    <location>
        <position position="14"/>
    </location>
</feature>
<dbReference type="Gene3D" id="3.40.50.1240">
    <property type="entry name" value="Phosphoglycerate mutase-like"/>
    <property type="match status" value="1"/>
</dbReference>
<dbReference type="AlphaFoldDB" id="A0A7G6YEA1"/>
<dbReference type="PANTHER" id="PTHR48100">
    <property type="entry name" value="BROAD-SPECIFICITY PHOSPHATASE YOR283W-RELATED"/>
    <property type="match status" value="1"/>
</dbReference>
<proteinExistence type="predicted"/>
<dbReference type="KEGG" id="lse:F1C12_17965"/>
<protein>
    <submittedName>
        <fullName evidence="3">Histidine phosphatase family protein</fullName>
    </submittedName>
</protein>
<dbReference type="InterPro" id="IPR013078">
    <property type="entry name" value="His_Pase_superF_clade-1"/>
</dbReference>
<gene>
    <name evidence="3" type="ORF">F1C12_17965</name>
</gene>
<dbReference type="RefSeq" id="WP_185276253.1">
    <property type="nucleotide sequence ID" value="NZ_CP043641.1"/>
</dbReference>
<reference evidence="4" key="1">
    <citation type="submission" date="2019-09" db="EMBL/GenBank/DDBJ databases">
        <title>Antimicrobial potential of Antarctic Bacteria.</title>
        <authorList>
            <person name="Benaud N."/>
            <person name="Edwards R.J."/>
            <person name="Ferrari B.C."/>
        </authorList>
    </citation>
    <scope>NUCLEOTIDE SEQUENCE [LARGE SCALE GENOMIC DNA]</scope>
    <source>
        <strain evidence="4">INR9</strain>
    </source>
</reference>
<dbReference type="EMBL" id="CP043641">
    <property type="protein sequence ID" value="QNE36816.1"/>
    <property type="molecule type" value="Genomic_DNA"/>
</dbReference>
<dbReference type="CDD" id="cd07067">
    <property type="entry name" value="HP_PGM_like"/>
    <property type="match status" value="1"/>
</dbReference>
<evidence type="ECO:0000313" key="3">
    <source>
        <dbReference type="EMBL" id="QNE36816.1"/>
    </source>
</evidence>
<evidence type="ECO:0000256" key="1">
    <source>
        <dbReference type="PIRSR" id="PIRSR613078-1"/>
    </source>
</evidence>
<dbReference type="Pfam" id="PF00300">
    <property type="entry name" value="His_Phos_1"/>
    <property type="match status" value="1"/>
</dbReference>
<dbReference type="SUPFAM" id="SSF53254">
    <property type="entry name" value="Phosphoglycerate mutase-like"/>
    <property type="match status" value="1"/>
</dbReference>
<dbReference type="GO" id="GO:0016791">
    <property type="term" value="F:phosphatase activity"/>
    <property type="evidence" value="ECO:0007669"/>
    <property type="project" value="TreeGrafter"/>
</dbReference>
<dbReference type="PANTHER" id="PTHR48100:SF15">
    <property type="entry name" value="SEDOHEPTULOSE 1,7-BISPHOSPHATASE"/>
    <property type="match status" value="1"/>
</dbReference>
<evidence type="ECO:0000256" key="2">
    <source>
        <dbReference type="PIRSR" id="PIRSR613078-2"/>
    </source>
</evidence>
<dbReference type="InterPro" id="IPR050275">
    <property type="entry name" value="PGM_Phosphatase"/>
</dbReference>
<feature type="binding site" evidence="2">
    <location>
        <begin position="85"/>
        <end position="88"/>
    </location>
    <ligand>
        <name>substrate</name>
    </ligand>
</feature>
<accession>A0A7G6YEA1</accession>